<reference evidence="9" key="1">
    <citation type="journal article" date="2014" name="Int. J. Syst. Evol. Microbiol.">
        <title>Complete genome of a new Firmicutes species belonging to the dominant human colonic microbiota ('Ruminococcus bicirculans') reveals two chromosomes and a selective capacity to utilize plant glucans.</title>
        <authorList>
            <consortium name="NISC Comparative Sequencing Program"/>
            <person name="Wegmann U."/>
            <person name="Louis P."/>
            <person name="Goesmann A."/>
            <person name="Henrissat B."/>
            <person name="Duncan S.H."/>
            <person name="Flint H.J."/>
        </authorList>
    </citation>
    <scope>NUCLEOTIDE SEQUENCE</scope>
    <source>
        <strain evidence="9">CGMCC 1.18437</strain>
    </source>
</reference>
<dbReference type="PANTHER" id="PTHR33406:SF13">
    <property type="entry name" value="MEMBRANE PROTEIN YDFJ"/>
    <property type="match status" value="1"/>
</dbReference>
<feature type="transmembrane region" description="Helical" evidence="7">
    <location>
        <begin position="618"/>
        <end position="636"/>
    </location>
</feature>
<proteinExistence type="predicted"/>
<evidence type="ECO:0000256" key="2">
    <source>
        <dbReference type="ARBA" id="ARBA00022475"/>
    </source>
</evidence>
<dbReference type="SUPFAM" id="SSF82866">
    <property type="entry name" value="Multidrug efflux transporter AcrB transmembrane domain"/>
    <property type="match status" value="2"/>
</dbReference>
<feature type="domain" description="Membrane transport protein MMPL" evidence="8">
    <location>
        <begin position="464"/>
        <end position="765"/>
    </location>
</feature>
<feature type="compositionally biased region" description="Basic and acidic residues" evidence="6">
    <location>
        <begin position="269"/>
        <end position="281"/>
    </location>
</feature>
<feature type="transmembrane region" description="Helical" evidence="7">
    <location>
        <begin position="227"/>
        <end position="249"/>
    </location>
</feature>
<reference evidence="9" key="4">
    <citation type="submission" date="2024-05" db="EMBL/GenBank/DDBJ databases">
        <authorList>
            <person name="Sun Q."/>
            <person name="Zhou Y."/>
        </authorList>
    </citation>
    <scope>NUCLEOTIDE SEQUENCE</scope>
    <source>
        <strain evidence="9">CGMCC 1.18437</strain>
    </source>
</reference>
<evidence type="ECO:0000256" key="5">
    <source>
        <dbReference type="ARBA" id="ARBA00023136"/>
    </source>
</evidence>
<dbReference type="Pfam" id="PF03176">
    <property type="entry name" value="MMPL"/>
    <property type="match status" value="3"/>
</dbReference>
<evidence type="ECO:0000256" key="4">
    <source>
        <dbReference type="ARBA" id="ARBA00022989"/>
    </source>
</evidence>
<feature type="domain" description="Membrane transport protein MMPL" evidence="8">
    <location>
        <begin position="45"/>
        <end position="262"/>
    </location>
</feature>
<keyword evidence="12" id="KW-1185">Reference proteome</keyword>
<evidence type="ECO:0000256" key="1">
    <source>
        <dbReference type="ARBA" id="ARBA00004651"/>
    </source>
</evidence>
<feature type="region of interest" description="Disordered" evidence="6">
    <location>
        <begin position="269"/>
        <end position="298"/>
    </location>
</feature>
<accession>A0A7W8KGC7</accession>
<feature type="compositionally biased region" description="Low complexity" evidence="6">
    <location>
        <begin position="288"/>
        <end position="298"/>
    </location>
</feature>
<dbReference type="RefSeq" id="WP_184113344.1">
    <property type="nucleotide sequence ID" value="NZ_BNAJ01000008.1"/>
</dbReference>
<reference evidence="10 11" key="3">
    <citation type="submission" date="2020-08" db="EMBL/GenBank/DDBJ databases">
        <title>Genomic Encyclopedia of Type Strains, Phase IV (KMG-IV): sequencing the most valuable type-strain genomes for metagenomic binning, comparative biology and taxonomic classification.</title>
        <authorList>
            <person name="Goeker M."/>
        </authorList>
    </citation>
    <scope>NUCLEOTIDE SEQUENCE [LARGE SCALE GENOMIC DNA]</scope>
    <source>
        <strain evidence="10 11">DSM 27521</strain>
    </source>
</reference>
<keyword evidence="2" id="KW-1003">Cell membrane</keyword>
<protein>
    <submittedName>
        <fullName evidence="9">Membrane protein</fullName>
    </submittedName>
    <submittedName>
        <fullName evidence="10">RND superfamily putative drug exporter</fullName>
    </submittedName>
</protein>
<evidence type="ECO:0000256" key="3">
    <source>
        <dbReference type="ARBA" id="ARBA00022692"/>
    </source>
</evidence>
<dbReference type="GO" id="GO:0005886">
    <property type="term" value="C:plasma membrane"/>
    <property type="evidence" value="ECO:0007669"/>
    <property type="project" value="UniProtKB-SubCell"/>
</dbReference>
<dbReference type="EMBL" id="BNAJ01000008">
    <property type="protein sequence ID" value="GHF51915.1"/>
    <property type="molecule type" value="Genomic_DNA"/>
</dbReference>
<feature type="transmembrane region" description="Helical" evidence="7">
    <location>
        <begin position="345"/>
        <end position="372"/>
    </location>
</feature>
<evidence type="ECO:0000313" key="10">
    <source>
        <dbReference type="EMBL" id="MBB5377590.1"/>
    </source>
</evidence>
<keyword evidence="3 7" id="KW-0812">Transmembrane</keyword>
<dbReference type="InterPro" id="IPR050545">
    <property type="entry name" value="Mycobact_MmpL"/>
</dbReference>
<organism evidence="10 11">
    <name type="scientific">Deinococcus metalli</name>
    <dbReference type="NCBI Taxonomy" id="1141878"/>
    <lineage>
        <taxon>Bacteria</taxon>
        <taxon>Thermotogati</taxon>
        <taxon>Deinococcota</taxon>
        <taxon>Deinococci</taxon>
        <taxon>Deinococcales</taxon>
        <taxon>Deinococcaceae</taxon>
        <taxon>Deinococcus</taxon>
    </lineage>
</organism>
<evidence type="ECO:0000313" key="11">
    <source>
        <dbReference type="Proteomes" id="UP000539473"/>
    </source>
</evidence>
<dbReference type="InterPro" id="IPR004869">
    <property type="entry name" value="MMPL_dom"/>
</dbReference>
<keyword evidence="5 7" id="KW-0472">Membrane</keyword>
<feature type="transmembrane region" description="Helical" evidence="7">
    <location>
        <begin position="729"/>
        <end position="750"/>
    </location>
</feature>
<comment type="caution">
    <text evidence="10">The sequence shown here is derived from an EMBL/GenBank/DDBJ whole genome shotgun (WGS) entry which is preliminary data.</text>
</comment>
<sequence length="780" mass="81968">MHFLARVVTRHPWATLLVWALAALLSIPFAARAPGALSAGPSTLTDTESARVTRILKDEFGEADTNTVLLLTRSSPSLNTPQGQAAYDAFVSGLEKVPGVTRVVSAQAGGALSTRTADGTQALTLAQIPLLEGATETLSRVRAYVKTADSAALDIRVTGGQAIADDFTQYAESDTKRSEFAALPLIALLLVVVFGALVATGLPLVVGVLSITVAMAGLYGLTRVTEVSTFAQSVITMLGLGAGIDYALLMVNRFREELKTGVGVADRAERVSDSRRGRSADDDGGVPSSSERSAAPTTAAARADSAAAASRTVLTAGRSVLFSGSTVAIAMAGLIVPPVDVIRSLGIGGVLAVLLTVLASVTALPALFTVLGERVNSPRVLKIGWAQGGGASEGWTAFARRVTARPWLGLIGGAATLLLLAIPAFGMRTGYAGAWGLTPGLESRDALADVRTLGAGGLLSQFEVILDLHGQRYTPSQRATFQTTVGDLRALPGVKGVLSPFVTREDLAGAGGSSSDGIAALSTLTRRSFSADRTYLRVTVVPDDTLKAEQIPAFEERLRGVLDASGYRYLLGGAPIGGQEWSRAITGTLPTVIAAVFIGTFLLLMVAFRSLLIPLKSILMNALTVGAAVGVVTLVVQDGFLARVLGFPQDVGVLDATLPVLLFAVMFGLSMDYEIFLLSRVQEEYLKRRDNDEAIVQAVGHTARIITSAAVIMFIVFAAFIFGRVVASMSIGLGLAVAVILDATLVRLILVPSFLKLAGKWNWWLPAWMDRRLPHVQLEH</sequence>
<keyword evidence="4 7" id="KW-1133">Transmembrane helix</keyword>
<feature type="transmembrane region" description="Helical" evidence="7">
    <location>
        <begin position="656"/>
        <end position="679"/>
    </location>
</feature>
<evidence type="ECO:0000259" key="8">
    <source>
        <dbReference type="Pfam" id="PF03176"/>
    </source>
</evidence>
<dbReference type="Proteomes" id="UP000619376">
    <property type="component" value="Unassembled WGS sequence"/>
</dbReference>
<name>A0A7W8KGC7_9DEIO</name>
<feature type="domain" description="Membrane transport protein MMPL" evidence="8">
    <location>
        <begin position="300"/>
        <end position="406"/>
    </location>
</feature>
<gene>
    <name evidence="9" type="ORF">GCM10017781_30170</name>
    <name evidence="10" type="ORF">HNQ07_003089</name>
</gene>
<reference evidence="12" key="2">
    <citation type="journal article" date="2019" name="Int. J. Syst. Evol. Microbiol.">
        <title>The Global Catalogue of Microorganisms (GCM) 10K type strain sequencing project: providing services to taxonomists for standard genome sequencing and annotation.</title>
        <authorList>
            <consortium name="The Broad Institute Genomics Platform"/>
            <consortium name="The Broad Institute Genome Sequencing Center for Infectious Disease"/>
            <person name="Wu L."/>
            <person name="Ma J."/>
        </authorList>
    </citation>
    <scope>NUCLEOTIDE SEQUENCE [LARGE SCALE GENOMIC DNA]</scope>
    <source>
        <strain evidence="12">CGMCC 1.18437</strain>
    </source>
</reference>
<evidence type="ECO:0000313" key="9">
    <source>
        <dbReference type="EMBL" id="GHF51915.1"/>
    </source>
</evidence>
<dbReference type="Gene3D" id="1.20.1640.10">
    <property type="entry name" value="Multidrug efflux transporter AcrB transmembrane domain"/>
    <property type="match status" value="2"/>
</dbReference>
<comment type="subcellular location">
    <subcellularLocation>
        <location evidence="1">Cell membrane</location>
        <topology evidence="1">Multi-pass membrane protein</topology>
    </subcellularLocation>
</comment>
<evidence type="ECO:0000256" key="6">
    <source>
        <dbReference type="SAM" id="MobiDB-lite"/>
    </source>
</evidence>
<feature type="transmembrane region" description="Helical" evidence="7">
    <location>
        <begin position="180"/>
        <end position="199"/>
    </location>
</feature>
<feature type="transmembrane region" description="Helical" evidence="7">
    <location>
        <begin position="705"/>
        <end position="723"/>
    </location>
</feature>
<evidence type="ECO:0000313" key="12">
    <source>
        <dbReference type="Proteomes" id="UP000619376"/>
    </source>
</evidence>
<feature type="transmembrane region" description="Helical" evidence="7">
    <location>
        <begin position="584"/>
        <end position="606"/>
    </location>
</feature>
<dbReference type="Proteomes" id="UP000539473">
    <property type="component" value="Unassembled WGS sequence"/>
</dbReference>
<dbReference type="PANTHER" id="PTHR33406">
    <property type="entry name" value="MEMBRANE PROTEIN MJ1562-RELATED"/>
    <property type="match status" value="1"/>
</dbReference>
<dbReference type="EMBL" id="JACHFK010000008">
    <property type="protein sequence ID" value="MBB5377590.1"/>
    <property type="molecule type" value="Genomic_DNA"/>
</dbReference>
<feature type="transmembrane region" description="Helical" evidence="7">
    <location>
        <begin position="407"/>
        <end position="426"/>
    </location>
</feature>
<feature type="transmembrane region" description="Helical" evidence="7">
    <location>
        <begin position="320"/>
        <end position="339"/>
    </location>
</feature>
<dbReference type="AlphaFoldDB" id="A0A7W8KGC7"/>
<evidence type="ECO:0000256" key="7">
    <source>
        <dbReference type="SAM" id="Phobius"/>
    </source>
</evidence>